<evidence type="ECO:0000259" key="2">
    <source>
        <dbReference type="Pfam" id="PF25794"/>
    </source>
</evidence>
<comment type="caution">
    <text evidence="3">The sequence shown here is derived from an EMBL/GenBank/DDBJ whole genome shotgun (WGS) entry which is preliminary data.</text>
</comment>
<protein>
    <submittedName>
        <fullName evidence="3">DUF3883 domain-containing protein</fullName>
    </submittedName>
</protein>
<evidence type="ECO:0000313" key="4">
    <source>
        <dbReference type="Proteomes" id="UP000812031"/>
    </source>
</evidence>
<organism evidence="3 4">
    <name type="scientific">Flavobacterium taihuense</name>
    <dbReference type="NCBI Taxonomy" id="2857508"/>
    <lineage>
        <taxon>Bacteria</taxon>
        <taxon>Pseudomonadati</taxon>
        <taxon>Bacteroidota</taxon>
        <taxon>Flavobacteriia</taxon>
        <taxon>Flavobacteriales</taxon>
        <taxon>Flavobacteriaceae</taxon>
        <taxon>Flavobacterium</taxon>
    </lineage>
</organism>
<evidence type="ECO:0000259" key="1">
    <source>
        <dbReference type="Pfam" id="PF13020"/>
    </source>
</evidence>
<proteinExistence type="predicted"/>
<reference evidence="3 4" key="1">
    <citation type="submission" date="2021-07" db="EMBL/GenBank/DDBJ databases">
        <title>Flavobacterium sp. nov. isolated from sediment on the Taihu Lake.</title>
        <authorList>
            <person name="Qu J.-H."/>
        </authorList>
    </citation>
    <scope>NUCLEOTIDE SEQUENCE [LARGE SCALE GENOMIC DNA]</scope>
    <source>
        <strain evidence="3 4">NAS39</strain>
    </source>
</reference>
<dbReference type="InterPro" id="IPR052957">
    <property type="entry name" value="Auxin_embryo_med"/>
</dbReference>
<sequence>MYKEFVDTIHEEKAKNDSNSRDLARTLNVLSKTVFGEVNRFIFELLQNADDSSSDESPISVRFQLLDNYLVFSHNGKHFTKEDVQGISGIGNRASDKDKNVEKTGYKGIGFKSVFGSSDYAHIVSGGFSFRFDKNFEGYANPEEYPWQVVPIWTDQVASEVAGFYDEDWVNTIIGISDRENIKREIIKVFEDCQIILFLRKVKTVTLFDRDKKIFEVTKEASQDVVDLYNNGKLQSSWIFKIMDLPISEELSVKLNQLSDTECPQKLKEAKATKLTFAAQVKDQHLIPIKRAVIYSYLPTKANKEFPFLINGDFLTNAERTELMPNIWNEFLFIEIARRQLEWFSDLQETQYRFDVLKLFNGKYPAYSDLKVDIAYNKSLEAAAGDIDFLPEQSGKDTIVISQSVVDNTGFSEYFPPALITDYLGITDSHGIVDLRMESQSCLIPLGARQFAFSQVLKLVESEAIDDANGAINLIRFFYNKTINGNNPTWLPQLESAPFIMDESGQYKSPQEIFMPAETVTPDINFENLNYVHEDILAFYGDKKHVIKWLQVLGVREPTDLEVVRKAILPMIKNDDINEQNRLVITRFIFKVYQAKLLSDSDYLDLKLLKVLTTNGLKMPSHCYLSDQYNPEKKLSTILPNANFLTQDYIETEEDSTDWKVFFKKIGIRENISIDLIDEKIERQKFARTYPEATDYLNWLDSTEAYPSLYRPYRKSGQHYIQNYTAIEFRSSLLEASFSKFFWTKMLDSWDLFKYKCDTTHYYYYGGSNIVPSYIEYYVKNFECIPCTDGKCYKSTDVFAPSLKSIIGQHLPVADLPASMTVGQIDFFKFKKIFSPEECLHLLNLIGSQPLDSDTNKQLFSIYDQLIGQPTDVVRSLRPKIEQWKASSYMLTIDNTFEPAADLYIFAVHNAQAPMGSNRFLKVPPRSKGEIKALSEFLDIPMITYDLLEFVPSNVREDVELQQALMKRASFLAFIYSKKSTDNYQKTLSKITSTFGNTKFINAESLSLVYKDQEQVIVDSKIDCWPGQYGEFYFTGKWNSPVTLYSLSNSLCDLLKLEGMEREFGLAMQLQPEDIYLWLQEQGYPVGEIPEDDGFYPGTSSEYSEETGDPESPYTGVDIDFENVFVPEVQVEDINFESVTAVVNNLSQVTVTTSKIYKPIENSQVKVDIGRWSEEYVNKYLQENKDSFTEIIWHNETAESYLPYDFTVMENGIEKCIEVKGTPSATKEMIKLSLEEWKQMFAYGDNYSIFRVYCAGTTKSRLERNDNIRSEIETGKLLDFPVEIFLP</sequence>
<name>A0ABS6XUX5_9FLAO</name>
<feature type="domain" description="Sacsin/Nov" evidence="2">
    <location>
        <begin position="40"/>
        <end position="133"/>
    </location>
</feature>
<feature type="domain" description="Protein NO VEIN C-terminal" evidence="1">
    <location>
        <begin position="1174"/>
        <end position="1259"/>
    </location>
</feature>
<dbReference type="NCBIfam" id="NF047352">
    <property type="entry name" value="P_loop_sacsin"/>
    <property type="match status" value="1"/>
</dbReference>
<dbReference type="Proteomes" id="UP000812031">
    <property type="component" value="Unassembled WGS sequence"/>
</dbReference>
<accession>A0ABS6XUX5</accession>
<gene>
    <name evidence="3" type="ORF">KZH69_08305</name>
</gene>
<evidence type="ECO:0000313" key="3">
    <source>
        <dbReference type="EMBL" id="MBW4360485.1"/>
    </source>
</evidence>
<dbReference type="PANTHER" id="PTHR32387:SF0">
    <property type="entry name" value="PROTEIN NO VEIN"/>
    <property type="match status" value="1"/>
</dbReference>
<dbReference type="EMBL" id="JAHWYN010000006">
    <property type="protein sequence ID" value="MBW4360485.1"/>
    <property type="molecule type" value="Genomic_DNA"/>
</dbReference>
<dbReference type="RefSeq" id="WP_219316973.1">
    <property type="nucleotide sequence ID" value="NZ_JAHWYN010000006.1"/>
</dbReference>
<dbReference type="PANTHER" id="PTHR32387">
    <property type="entry name" value="WU:FJ29H11"/>
    <property type="match status" value="1"/>
</dbReference>
<dbReference type="InterPro" id="IPR024975">
    <property type="entry name" value="NOV_C"/>
</dbReference>
<dbReference type="Pfam" id="PF25794">
    <property type="entry name" value="SACS"/>
    <property type="match status" value="1"/>
</dbReference>
<keyword evidence="4" id="KW-1185">Reference proteome</keyword>
<dbReference type="Pfam" id="PF13020">
    <property type="entry name" value="NOV_C"/>
    <property type="match status" value="1"/>
</dbReference>
<dbReference type="InterPro" id="IPR058210">
    <property type="entry name" value="SACS/Nov_dom"/>
</dbReference>